<feature type="compositionally biased region" description="Low complexity" evidence="1">
    <location>
        <begin position="33"/>
        <end position="54"/>
    </location>
</feature>
<feature type="region of interest" description="Disordered" evidence="1">
    <location>
        <begin position="33"/>
        <end position="64"/>
    </location>
</feature>
<name>A0ABN6XY52_9MICO</name>
<dbReference type="InterPro" id="IPR054262">
    <property type="entry name" value="DUF6993"/>
</dbReference>
<evidence type="ECO:0000256" key="1">
    <source>
        <dbReference type="SAM" id="MobiDB-lite"/>
    </source>
</evidence>
<gene>
    <name evidence="3" type="ORF">GCM10025867_22050</name>
</gene>
<organism evidence="3 4">
    <name type="scientific">Frondihabitans sucicola</name>
    <dbReference type="NCBI Taxonomy" id="1268041"/>
    <lineage>
        <taxon>Bacteria</taxon>
        <taxon>Bacillati</taxon>
        <taxon>Actinomycetota</taxon>
        <taxon>Actinomycetes</taxon>
        <taxon>Micrococcales</taxon>
        <taxon>Microbacteriaceae</taxon>
        <taxon>Frondihabitans</taxon>
    </lineage>
</organism>
<evidence type="ECO:0000259" key="2">
    <source>
        <dbReference type="Pfam" id="PF22504"/>
    </source>
</evidence>
<evidence type="ECO:0000313" key="4">
    <source>
        <dbReference type="Proteomes" id="UP001321486"/>
    </source>
</evidence>
<sequence length="166" mass="16991">MLLRPLRPRRVVALTLVAITGVVVLAGCTNASPTPSPAVSNSASAGSPSAAATPTPAPSYDANASTPEALAEFTAVVTKKLAGDPQPHGRDIVDALAAAGFDKKAMQLTPDDTTIGRNVDSIEFSVLWKNNDCLIGQVGSAGFSSESSPVLSTGKCLIGTTRTIDW</sequence>
<dbReference type="EMBL" id="AP027732">
    <property type="protein sequence ID" value="BDZ49964.1"/>
    <property type="molecule type" value="Genomic_DNA"/>
</dbReference>
<dbReference type="Pfam" id="PF22504">
    <property type="entry name" value="DUF6993"/>
    <property type="match status" value="1"/>
</dbReference>
<evidence type="ECO:0000313" key="3">
    <source>
        <dbReference type="EMBL" id="BDZ49964.1"/>
    </source>
</evidence>
<dbReference type="PROSITE" id="PS51257">
    <property type="entry name" value="PROKAR_LIPOPROTEIN"/>
    <property type="match status" value="1"/>
</dbReference>
<proteinExistence type="predicted"/>
<dbReference type="Proteomes" id="UP001321486">
    <property type="component" value="Chromosome"/>
</dbReference>
<protein>
    <recommendedName>
        <fullName evidence="2">DUF6993 domain-containing protein</fullName>
    </recommendedName>
</protein>
<reference evidence="4" key="1">
    <citation type="journal article" date="2019" name="Int. J. Syst. Evol. Microbiol.">
        <title>The Global Catalogue of Microorganisms (GCM) 10K type strain sequencing project: providing services to taxonomists for standard genome sequencing and annotation.</title>
        <authorList>
            <consortium name="The Broad Institute Genomics Platform"/>
            <consortium name="The Broad Institute Genome Sequencing Center for Infectious Disease"/>
            <person name="Wu L."/>
            <person name="Ma J."/>
        </authorList>
    </citation>
    <scope>NUCLEOTIDE SEQUENCE [LARGE SCALE GENOMIC DNA]</scope>
    <source>
        <strain evidence="4">NBRC 108728</strain>
    </source>
</reference>
<feature type="domain" description="DUF6993" evidence="2">
    <location>
        <begin position="79"/>
        <end position="160"/>
    </location>
</feature>
<accession>A0ABN6XY52</accession>
<keyword evidence="4" id="KW-1185">Reference proteome</keyword>
<dbReference type="RefSeq" id="WP_286346629.1">
    <property type="nucleotide sequence ID" value="NZ_AP027732.1"/>
</dbReference>